<evidence type="ECO:0000259" key="2">
    <source>
        <dbReference type="Pfam" id="PF16862"/>
    </source>
</evidence>
<keyword evidence="4" id="KW-1185">Reference proteome</keyword>
<evidence type="ECO:0000313" key="4">
    <source>
        <dbReference type="Proteomes" id="UP000078113"/>
    </source>
</evidence>
<dbReference type="InterPro" id="IPR052974">
    <property type="entry name" value="GH79_Enzymes"/>
</dbReference>
<protein>
    <recommendedName>
        <fullName evidence="2">Beta-glucuronidase C-terminal domain-containing protein</fullName>
    </recommendedName>
</protein>
<dbReference type="Gene3D" id="2.60.40.1180">
    <property type="entry name" value="Golgi alpha-mannosidase II"/>
    <property type="match status" value="1"/>
</dbReference>
<name>A0A8X7N2U6_9BASI</name>
<feature type="region of interest" description="Disordered" evidence="1">
    <location>
        <begin position="567"/>
        <end position="595"/>
    </location>
</feature>
<dbReference type="Pfam" id="PF16862">
    <property type="entry name" value="Glyco_hydro_79C"/>
    <property type="match status" value="1"/>
</dbReference>
<dbReference type="AlphaFoldDB" id="A0A8X7N2U6"/>
<gene>
    <name evidence="3" type="ORF">A4X09_0g7676</name>
</gene>
<proteinExistence type="predicted"/>
<dbReference type="PANTHER" id="PTHR36183:SF2">
    <property type="entry name" value="BETA-GLUCURONIDASE C-TERMINAL DOMAIN-CONTAINING PROTEIN"/>
    <property type="match status" value="1"/>
</dbReference>
<sequence>MAVLAAPATPTLTGSNEGPELPPSNLTAQPLPQGPSPEMGSAPIQLDMLGNEAIAGIPVPPNFLGISIELSVATEIFESEPSELNAPFLNYIGSVTARLPQKMGPKIRVGGNSQDTATYNASAVTPVAKTSAHGFNPVNGAPVTPDLQVSSKLFEIMRAIGESLRVEWIYGVNMANKDNDFDRPMVKDLTKALADKLKMLMVGNEPDRYAGTRRRNEGYSIEEYLNEWDTATSSLEAEIPTPRFFVGPSVCCAWTTNQVLVQSEMANRFKDRLAAVSAIKYPQSLCSPNPPGGHAFYLNHSNTIQFAMYDADAVATSVSLGIPYILVETNTASCIGVPWVSNAFSSTLWAIDAALQLAYRNHSGMYLHTSGQSVLYNTFTPPPHKQSTYSAWRTGPIMYALPFMAEALNSTTGNHVRVRDLGMQTPAGSDWGAAYGIYEDEEAQTASRVVLINLASTASDANAMRVQIPVGSQKQILAKFLSAPTAAEQQDITWAERTFGYYSDGILKGKEIVQQLQCNSEGGTDNNTCIVTVPAPGAALVYVSDAAQATATVTSLPAFNPHGKADPSIVLNSNGGRGRKGGATSRGSARNSGGTGRAAVAEVWRRALPLCVVSLSSTMSTLLLLTLQL</sequence>
<dbReference type="PANTHER" id="PTHR36183">
    <property type="entry name" value="BETA-GLUCURONIDASE"/>
    <property type="match status" value="1"/>
</dbReference>
<evidence type="ECO:0000313" key="3">
    <source>
        <dbReference type="EMBL" id="KAE8261327.1"/>
    </source>
</evidence>
<reference evidence="3" key="1">
    <citation type="submission" date="2016-04" db="EMBL/GenBank/DDBJ databases">
        <authorList>
            <person name="Nguyen H.D."/>
            <person name="Samba Siva P."/>
            <person name="Cullis J."/>
            <person name="Levesque C.A."/>
            <person name="Hambleton S."/>
        </authorList>
    </citation>
    <scope>NUCLEOTIDE SEQUENCE</scope>
    <source>
        <strain evidence="3">DAOMC 236422</strain>
    </source>
</reference>
<dbReference type="InterPro" id="IPR031728">
    <property type="entry name" value="GlcAase_C"/>
</dbReference>
<dbReference type="SUPFAM" id="SSF51445">
    <property type="entry name" value="(Trans)glycosidases"/>
    <property type="match status" value="1"/>
</dbReference>
<feature type="domain" description="Beta-glucuronidase C-terminal" evidence="2">
    <location>
        <begin position="434"/>
        <end position="540"/>
    </location>
</feature>
<reference evidence="3" key="2">
    <citation type="journal article" date="2019" name="IMA Fungus">
        <title>Genome sequencing and comparison of five Tilletia species to identify candidate genes for the detection of regulated species infecting wheat.</title>
        <authorList>
            <person name="Nguyen H.D.T."/>
            <person name="Sultana T."/>
            <person name="Kesanakurti P."/>
            <person name="Hambleton S."/>
        </authorList>
    </citation>
    <scope>NUCLEOTIDE SEQUENCE</scope>
    <source>
        <strain evidence="3">DAOMC 236422</strain>
    </source>
</reference>
<comment type="caution">
    <text evidence="3">The sequence shown here is derived from an EMBL/GenBank/DDBJ whole genome shotgun (WGS) entry which is preliminary data.</text>
</comment>
<dbReference type="InterPro" id="IPR017853">
    <property type="entry name" value="GH"/>
</dbReference>
<accession>A0A8X7N2U6</accession>
<dbReference type="Gene3D" id="3.20.20.80">
    <property type="entry name" value="Glycosidases"/>
    <property type="match status" value="1"/>
</dbReference>
<feature type="region of interest" description="Disordered" evidence="1">
    <location>
        <begin position="1"/>
        <end position="43"/>
    </location>
</feature>
<evidence type="ECO:0000256" key="1">
    <source>
        <dbReference type="SAM" id="MobiDB-lite"/>
    </source>
</evidence>
<dbReference type="Proteomes" id="UP000078113">
    <property type="component" value="Unassembled WGS sequence"/>
</dbReference>
<organism evidence="3 4">
    <name type="scientific">Tilletia walkeri</name>
    <dbReference type="NCBI Taxonomy" id="117179"/>
    <lineage>
        <taxon>Eukaryota</taxon>
        <taxon>Fungi</taxon>
        <taxon>Dikarya</taxon>
        <taxon>Basidiomycota</taxon>
        <taxon>Ustilaginomycotina</taxon>
        <taxon>Exobasidiomycetes</taxon>
        <taxon>Tilletiales</taxon>
        <taxon>Tilletiaceae</taxon>
        <taxon>Tilletia</taxon>
    </lineage>
</organism>
<feature type="compositionally biased region" description="Low complexity" evidence="1">
    <location>
        <begin position="1"/>
        <end position="13"/>
    </location>
</feature>
<dbReference type="EMBL" id="LWDG02001013">
    <property type="protein sequence ID" value="KAE8261327.1"/>
    <property type="molecule type" value="Genomic_DNA"/>
</dbReference>
<dbReference type="InterPro" id="IPR013780">
    <property type="entry name" value="Glyco_hydro_b"/>
</dbReference>